<dbReference type="InParanoid" id="A0A1X7SNG3"/>
<accession>A0A1X7SNG3</accession>
<sequence>MKNQVALKRAFSLSLQSISDQLLQAGIISQDIHRSPSYDDIIGSFLAGLTFIRRQSKLKERCETLIGALSNVGGPVADAADMLREDWEQAMNM</sequence>
<organism evidence="1">
    <name type="scientific">Amphimedon queenslandica</name>
    <name type="common">Sponge</name>
    <dbReference type="NCBI Taxonomy" id="400682"/>
    <lineage>
        <taxon>Eukaryota</taxon>
        <taxon>Metazoa</taxon>
        <taxon>Porifera</taxon>
        <taxon>Demospongiae</taxon>
        <taxon>Heteroscleromorpha</taxon>
        <taxon>Haplosclerida</taxon>
        <taxon>Niphatidae</taxon>
        <taxon>Amphimedon</taxon>
    </lineage>
</organism>
<protein>
    <submittedName>
        <fullName evidence="1">Uncharacterized protein</fullName>
    </submittedName>
</protein>
<dbReference type="AlphaFoldDB" id="A0A1X7SNG3"/>
<name>A0A1X7SNG3_AMPQE</name>
<reference evidence="1" key="1">
    <citation type="submission" date="2017-05" db="UniProtKB">
        <authorList>
            <consortium name="EnsemblMetazoa"/>
        </authorList>
    </citation>
    <scope>IDENTIFICATION</scope>
</reference>
<dbReference type="EnsemblMetazoa" id="Aqu2.1.03631_001">
    <property type="protein sequence ID" value="Aqu2.1.03631_001"/>
    <property type="gene ID" value="Aqu2.1.03631"/>
</dbReference>
<evidence type="ECO:0000313" key="1">
    <source>
        <dbReference type="EnsemblMetazoa" id="Aqu2.1.03631_001"/>
    </source>
</evidence>
<proteinExistence type="predicted"/>